<keyword evidence="3" id="KW-1185">Reference proteome</keyword>
<gene>
    <name evidence="2" type="ORF">TWF481_000983</name>
</gene>
<protein>
    <submittedName>
        <fullName evidence="2">Uncharacterized protein</fullName>
    </submittedName>
</protein>
<feature type="region of interest" description="Disordered" evidence="1">
    <location>
        <begin position="1"/>
        <end position="28"/>
    </location>
</feature>
<comment type="caution">
    <text evidence="2">The sequence shown here is derived from an EMBL/GenBank/DDBJ whole genome shotgun (WGS) entry which is preliminary data.</text>
</comment>
<dbReference type="Proteomes" id="UP001370758">
    <property type="component" value="Unassembled WGS sequence"/>
</dbReference>
<evidence type="ECO:0000256" key="1">
    <source>
        <dbReference type="SAM" id="MobiDB-lite"/>
    </source>
</evidence>
<accession>A0AAV9WVB4</accession>
<dbReference type="EMBL" id="JAVHJL010000001">
    <property type="protein sequence ID" value="KAK6512086.1"/>
    <property type="molecule type" value="Genomic_DNA"/>
</dbReference>
<dbReference type="AlphaFoldDB" id="A0AAV9WVB4"/>
<reference evidence="2 3" key="1">
    <citation type="submission" date="2023-08" db="EMBL/GenBank/DDBJ databases">
        <authorList>
            <person name="Palmer J.M."/>
        </authorList>
    </citation>
    <scope>NUCLEOTIDE SEQUENCE [LARGE SCALE GENOMIC DNA]</scope>
    <source>
        <strain evidence="2 3">TWF481</strain>
    </source>
</reference>
<organism evidence="2 3">
    <name type="scientific">Arthrobotrys musiformis</name>
    <dbReference type="NCBI Taxonomy" id="47236"/>
    <lineage>
        <taxon>Eukaryota</taxon>
        <taxon>Fungi</taxon>
        <taxon>Dikarya</taxon>
        <taxon>Ascomycota</taxon>
        <taxon>Pezizomycotina</taxon>
        <taxon>Orbiliomycetes</taxon>
        <taxon>Orbiliales</taxon>
        <taxon>Orbiliaceae</taxon>
        <taxon>Arthrobotrys</taxon>
    </lineage>
</organism>
<name>A0AAV9WVB4_9PEZI</name>
<evidence type="ECO:0000313" key="3">
    <source>
        <dbReference type="Proteomes" id="UP001370758"/>
    </source>
</evidence>
<evidence type="ECO:0000313" key="2">
    <source>
        <dbReference type="EMBL" id="KAK6512086.1"/>
    </source>
</evidence>
<sequence length="107" mass="11582">MALAGRGGKGRNGKAGAPPSRVGSVRDTNGAGSKLWRNLYFQNITDYNLCFVRRAITNYPGFVPKRIDRSARKCQEATDMQEPTRGLRVLLEKTGPSEATGVPSISA</sequence>
<proteinExistence type="predicted"/>